<evidence type="ECO:0000313" key="2">
    <source>
        <dbReference type="Proteomes" id="UP000027002"/>
    </source>
</evidence>
<dbReference type="KEGG" id="uvi:66067940"/>
<evidence type="ECO:0000313" key="1">
    <source>
        <dbReference type="EMBL" id="QUC22922.1"/>
    </source>
</evidence>
<dbReference type="Proteomes" id="UP000027002">
    <property type="component" value="Chromosome 6"/>
</dbReference>
<keyword evidence="2" id="KW-1185">Reference proteome</keyword>
<dbReference type="AlphaFoldDB" id="A0A8E5MK98"/>
<accession>A0A8E5MK98</accession>
<protein>
    <submittedName>
        <fullName evidence="1">Uncharacterized protein</fullName>
    </submittedName>
</protein>
<dbReference type="GeneID" id="66067940"/>
<dbReference type="EMBL" id="CP072758">
    <property type="protein sequence ID" value="QUC22922.1"/>
    <property type="molecule type" value="Genomic_DNA"/>
</dbReference>
<organism evidence="1 2">
    <name type="scientific">Ustilaginoidea virens</name>
    <name type="common">Rice false smut fungus</name>
    <name type="synonym">Villosiclava virens</name>
    <dbReference type="NCBI Taxonomy" id="1159556"/>
    <lineage>
        <taxon>Eukaryota</taxon>
        <taxon>Fungi</taxon>
        <taxon>Dikarya</taxon>
        <taxon>Ascomycota</taxon>
        <taxon>Pezizomycotina</taxon>
        <taxon>Sordariomycetes</taxon>
        <taxon>Hypocreomycetidae</taxon>
        <taxon>Hypocreales</taxon>
        <taxon>Clavicipitaceae</taxon>
        <taxon>Ustilaginoidea</taxon>
    </lineage>
</organism>
<gene>
    <name evidence="1" type="ORF">UV8b_07163</name>
</gene>
<dbReference type="RefSeq" id="XP_043000595.1">
    <property type="nucleotide sequence ID" value="XM_043144660.1"/>
</dbReference>
<reference evidence="1" key="1">
    <citation type="submission" date="2020-03" db="EMBL/GenBank/DDBJ databases">
        <title>A mixture of massive structural variations and highly conserved coding sequences in Ustilaginoidea virens genome.</title>
        <authorList>
            <person name="Zhang K."/>
            <person name="Zhao Z."/>
            <person name="Zhang Z."/>
            <person name="Li Y."/>
            <person name="Hsiang T."/>
            <person name="Sun W."/>
        </authorList>
    </citation>
    <scope>NUCLEOTIDE SEQUENCE</scope>
    <source>
        <strain evidence="1">UV-8b</strain>
    </source>
</reference>
<sequence>MDPFAFSSHQPAFPRLIPSSSIAAVIDQPDYSSSQSSSSSTAAVIDLAAVINQPAFPRLIPSSSIAAVIDQPDYSSSQSSSSSIAAVIDLAAVIDQPAFPRLILRTGLNGKHATCHGPGRKGGFYALPRVLLGHARERARGNASTRGLSFVMKLQAPRFLNHGYFMRHHQALWSLVTLIYLLPSSGFLKSWSLSSGWTWSSHSLSSFEVSESRSFHPLSPGSVIFSHAHSFVTKLCGFQITVISSVITKLYGLQSRSFTRYQTLGFLSCRPSHPLLSFEVLNHGHFIRFQVFGFLSRSPLIRYQALRFLNYSHFIRYHQAL</sequence>
<proteinExistence type="predicted"/>
<name>A0A8E5MK98_USTVR</name>